<keyword evidence="5 9" id="KW-1133">Transmembrane helix</keyword>
<evidence type="ECO:0000256" key="6">
    <source>
        <dbReference type="ARBA" id="ARBA00023065"/>
    </source>
</evidence>
<protein>
    <submittedName>
        <fullName evidence="10">Uncharacterized protein</fullName>
    </submittedName>
</protein>
<dbReference type="PANTHER" id="PTHR11706:SF77">
    <property type="entry name" value="METAL TRANSPORTER NRAMP5"/>
    <property type="match status" value="1"/>
</dbReference>
<sequence length="272" mass="30284">MRNMQQQQRESEVAVLESWNVGSNNRITAINVQGTTPHSFPNHPHHDIDHPNNHEKSGSQKFLSFVRPGFLVSLAYLDPGNLETDLQAGANNRYELLWVVLIGLVFALKIQSLPAKLRVSTGKHLSELLRKLEMLIAMLVFVMAGCFFGEMSYVKSPASGVITGMFVPKLAGQGATDDAIALLGAFVMPVGALQNPLNVLTIKPLEYIVYIVIIRMPVDISSWRATLPCWWFFFINVAVVLVLEAVCSADNLSRDDHHRCNDLNLNFALFLL</sequence>
<dbReference type="InterPro" id="IPR001046">
    <property type="entry name" value="NRAMP_fam"/>
</dbReference>
<evidence type="ECO:0000256" key="8">
    <source>
        <dbReference type="SAM" id="MobiDB-lite"/>
    </source>
</evidence>
<dbReference type="GO" id="GO:0005886">
    <property type="term" value="C:plasma membrane"/>
    <property type="evidence" value="ECO:0007669"/>
    <property type="project" value="TreeGrafter"/>
</dbReference>
<keyword evidence="4 9" id="KW-0812">Transmembrane</keyword>
<evidence type="ECO:0000256" key="7">
    <source>
        <dbReference type="ARBA" id="ARBA00023136"/>
    </source>
</evidence>
<accession>A0A2P5X1R3</accession>
<comment type="similarity">
    <text evidence="2">Belongs to the NRAMP (TC 2.A.55) family.</text>
</comment>
<evidence type="ECO:0000313" key="11">
    <source>
        <dbReference type="Proteomes" id="UP000239757"/>
    </source>
</evidence>
<evidence type="ECO:0000256" key="2">
    <source>
        <dbReference type="ARBA" id="ARBA00009965"/>
    </source>
</evidence>
<dbReference type="PANTHER" id="PTHR11706">
    <property type="entry name" value="SOLUTE CARRIER PROTEIN FAMILY 11 MEMBER"/>
    <property type="match status" value="1"/>
</dbReference>
<organism evidence="10 11">
    <name type="scientific">Gossypium barbadense</name>
    <name type="common">Sea Island cotton</name>
    <name type="synonym">Hibiscus barbadensis</name>
    <dbReference type="NCBI Taxonomy" id="3634"/>
    <lineage>
        <taxon>Eukaryota</taxon>
        <taxon>Viridiplantae</taxon>
        <taxon>Streptophyta</taxon>
        <taxon>Embryophyta</taxon>
        <taxon>Tracheophyta</taxon>
        <taxon>Spermatophyta</taxon>
        <taxon>Magnoliopsida</taxon>
        <taxon>eudicotyledons</taxon>
        <taxon>Gunneridae</taxon>
        <taxon>Pentapetalae</taxon>
        <taxon>rosids</taxon>
        <taxon>malvids</taxon>
        <taxon>Malvales</taxon>
        <taxon>Malvaceae</taxon>
        <taxon>Malvoideae</taxon>
        <taxon>Gossypium</taxon>
    </lineage>
</organism>
<dbReference type="EMBL" id="KZ665897">
    <property type="protein sequence ID" value="PPR97261.1"/>
    <property type="molecule type" value="Genomic_DNA"/>
</dbReference>
<feature type="transmembrane region" description="Helical" evidence="9">
    <location>
        <begin position="97"/>
        <end position="115"/>
    </location>
</feature>
<feature type="transmembrane region" description="Helical" evidence="9">
    <location>
        <begin position="135"/>
        <end position="154"/>
    </location>
</feature>
<keyword evidence="6" id="KW-0406">Ion transport</keyword>
<gene>
    <name evidence="10" type="ORF">GOBAR_AA23415</name>
</gene>
<reference evidence="10 11" key="1">
    <citation type="submission" date="2015-01" db="EMBL/GenBank/DDBJ databases">
        <title>Genome of allotetraploid Gossypium barbadense reveals genomic plasticity and fiber elongation in cotton evolution.</title>
        <authorList>
            <person name="Chen X."/>
            <person name="Liu X."/>
            <person name="Zhao B."/>
            <person name="Zheng H."/>
            <person name="Hu Y."/>
            <person name="Lu G."/>
            <person name="Yang C."/>
            <person name="Chen J."/>
            <person name="Shan C."/>
            <person name="Zhang L."/>
            <person name="Zhou Y."/>
            <person name="Wang L."/>
            <person name="Guo W."/>
            <person name="Bai Y."/>
            <person name="Ruan J."/>
            <person name="Shangguan X."/>
            <person name="Mao Y."/>
            <person name="Jiang J."/>
            <person name="Zhu Y."/>
            <person name="Lei J."/>
            <person name="Kang H."/>
            <person name="Chen S."/>
            <person name="He X."/>
            <person name="Wang R."/>
            <person name="Wang Y."/>
            <person name="Chen J."/>
            <person name="Wang L."/>
            <person name="Yu S."/>
            <person name="Wang B."/>
            <person name="Wei J."/>
            <person name="Song S."/>
            <person name="Lu X."/>
            <person name="Gao Z."/>
            <person name="Gu W."/>
            <person name="Deng X."/>
            <person name="Ma D."/>
            <person name="Wang S."/>
            <person name="Liang W."/>
            <person name="Fang L."/>
            <person name="Cai C."/>
            <person name="Zhu X."/>
            <person name="Zhou B."/>
            <person name="Zhang Y."/>
            <person name="Chen Z."/>
            <person name="Xu S."/>
            <person name="Zhu R."/>
            <person name="Wang S."/>
            <person name="Zhang T."/>
            <person name="Zhao G."/>
        </authorList>
    </citation>
    <scope>NUCLEOTIDE SEQUENCE [LARGE SCALE GENOMIC DNA]</scope>
    <source>
        <strain evidence="11">cv. Xinhai21</strain>
        <tissue evidence="10">Leaf</tissue>
    </source>
</reference>
<dbReference type="Proteomes" id="UP000239757">
    <property type="component" value="Unassembled WGS sequence"/>
</dbReference>
<dbReference type="AlphaFoldDB" id="A0A2P5X1R3"/>
<feature type="compositionally biased region" description="Basic and acidic residues" evidence="8">
    <location>
        <begin position="44"/>
        <end position="58"/>
    </location>
</feature>
<feature type="transmembrane region" description="Helical" evidence="9">
    <location>
        <begin position="230"/>
        <end position="249"/>
    </location>
</feature>
<proteinExistence type="inferred from homology"/>
<comment type="subcellular location">
    <subcellularLocation>
        <location evidence="1">Membrane</location>
        <topology evidence="1">Multi-pass membrane protein</topology>
    </subcellularLocation>
</comment>
<keyword evidence="3" id="KW-0813">Transport</keyword>
<evidence type="ECO:0000313" key="10">
    <source>
        <dbReference type="EMBL" id="PPR97261.1"/>
    </source>
</evidence>
<evidence type="ECO:0000256" key="9">
    <source>
        <dbReference type="SAM" id="Phobius"/>
    </source>
</evidence>
<feature type="region of interest" description="Disordered" evidence="8">
    <location>
        <begin position="33"/>
        <end position="58"/>
    </location>
</feature>
<keyword evidence="7 9" id="KW-0472">Membrane</keyword>
<evidence type="ECO:0000256" key="3">
    <source>
        <dbReference type="ARBA" id="ARBA00022448"/>
    </source>
</evidence>
<evidence type="ECO:0000256" key="5">
    <source>
        <dbReference type="ARBA" id="ARBA00022989"/>
    </source>
</evidence>
<evidence type="ECO:0000256" key="1">
    <source>
        <dbReference type="ARBA" id="ARBA00004141"/>
    </source>
</evidence>
<dbReference type="OrthoDB" id="409173at2759"/>
<evidence type="ECO:0000256" key="4">
    <source>
        <dbReference type="ARBA" id="ARBA00022692"/>
    </source>
</evidence>
<name>A0A2P5X1R3_GOSBA</name>
<dbReference type="GO" id="GO:0034755">
    <property type="term" value="P:iron ion transmembrane transport"/>
    <property type="evidence" value="ECO:0007669"/>
    <property type="project" value="TreeGrafter"/>
</dbReference>
<dbReference type="Pfam" id="PF01566">
    <property type="entry name" value="Nramp"/>
    <property type="match status" value="1"/>
</dbReference>
<dbReference type="GO" id="GO:0015086">
    <property type="term" value="F:cadmium ion transmembrane transporter activity"/>
    <property type="evidence" value="ECO:0007669"/>
    <property type="project" value="TreeGrafter"/>
</dbReference>
<dbReference type="GO" id="GO:0005384">
    <property type="term" value="F:manganese ion transmembrane transporter activity"/>
    <property type="evidence" value="ECO:0007669"/>
    <property type="project" value="TreeGrafter"/>
</dbReference>